<dbReference type="OrthoDB" id="280343at2"/>
<protein>
    <recommendedName>
        <fullName evidence="3">Carboxypeptidase regulatory-like domain-containing protein</fullName>
    </recommendedName>
</protein>
<evidence type="ECO:0000313" key="1">
    <source>
        <dbReference type="EMBL" id="AGA29041.1"/>
    </source>
</evidence>
<evidence type="ECO:0000313" key="2">
    <source>
        <dbReference type="Proteomes" id="UP000010798"/>
    </source>
</evidence>
<reference evidence="1 2" key="1">
    <citation type="submission" date="2012-02" db="EMBL/GenBank/DDBJ databases">
        <title>Complete sequence of chromosome of Singulisphaera acidiphila DSM 18658.</title>
        <authorList>
            <consortium name="US DOE Joint Genome Institute (JGI-PGF)"/>
            <person name="Lucas S."/>
            <person name="Copeland A."/>
            <person name="Lapidus A."/>
            <person name="Glavina del Rio T."/>
            <person name="Dalin E."/>
            <person name="Tice H."/>
            <person name="Bruce D."/>
            <person name="Goodwin L."/>
            <person name="Pitluck S."/>
            <person name="Peters L."/>
            <person name="Ovchinnikova G."/>
            <person name="Chertkov O."/>
            <person name="Kyrpides N."/>
            <person name="Mavromatis K."/>
            <person name="Ivanova N."/>
            <person name="Brettin T."/>
            <person name="Detter J.C."/>
            <person name="Han C."/>
            <person name="Larimer F."/>
            <person name="Land M."/>
            <person name="Hauser L."/>
            <person name="Markowitz V."/>
            <person name="Cheng J.-F."/>
            <person name="Hugenholtz P."/>
            <person name="Woyke T."/>
            <person name="Wu D."/>
            <person name="Tindall B."/>
            <person name="Pomrenke H."/>
            <person name="Brambilla E."/>
            <person name="Klenk H.-P."/>
            <person name="Eisen J.A."/>
        </authorList>
    </citation>
    <scope>NUCLEOTIDE SEQUENCE [LARGE SCALE GENOMIC DNA]</scope>
    <source>
        <strain evidence="2">ATCC BAA-1392 / DSM 18658 / VKM B-2454 / MOB10</strain>
    </source>
</reference>
<dbReference type="eggNOG" id="ENOG503353X">
    <property type="taxonomic scope" value="Bacteria"/>
</dbReference>
<dbReference type="EMBL" id="CP003364">
    <property type="protein sequence ID" value="AGA29041.1"/>
    <property type="molecule type" value="Genomic_DNA"/>
</dbReference>
<name>L0DK65_SINAD</name>
<organism evidence="1 2">
    <name type="scientific">Singulisphaera acidiphila (strain ATCC BAA-1392 / DSM 18658 / VKM B-2454 / MOB10)</name>
    <dbReference type="NCBI Taxonomy" id="886293"/>
    <lineage>
        <taxon>Bacteria</taxon>
        <taxon>Pseudomonadati</taxon>
        <taxon>Planctomycetota</taxon>
        <taxon>Planctomycetia</taxon>
        <taxon>Isosphaerales</taxon>
        <taxon>Isosphaeraceae</taxon>
        <taxon>Singulisphaera</taxon>
    </lineage>
</organism>
<dbReference type="KEGG" id="saci:Sinac_4882"/>
<keyword evidence="2" id="KW-1185">Reference proteome</keyword>
<dbReference type="HOGENOM" id="CLU_113730_3_1_0"/>
<proteinExistence type="predicted"/>
<accession>L0DK65</accession>
<evidence type="ECO:0008006" key="3">
    <source>
        <dbReference type="Google" id="ProtNLM"/>
    </source>
</evidence>
<dbReference type="AlphaFoldDB" id="L0DK65"/>
<dbReference type="RefSeq" id="WP_015248149.1">
    <property type="nucleotide sequence ID" value="NC_019892.1"/>
</dbReference>
<dbReference type="Proteomes" id="UP000010798">
    <property type="component" value="Chromosome"/>
</dbReference>
<gene>
    <name evidence="1" type="ordered locus">Sinac_4882</name>
</gene>
<sequence length="155" mass="16172">MLNHARTESIAFAAFATLLVFTNLVGCGSADSLPRESVSGSIAVEGKPLATGLITFLPSDPDVPTQGGGAIINGKYSIPRDQGLVPGKYKIVVSSTDNKPETVVDKTNNMPGMPPILAKEAIPSQYNQKSLLTAEVTAGGKNVFEFNLTNAPVGK</sequence>